<protein>
    <recommendedName>
        <fullName evidence="1">Glycosyl hydrolase family 13 catalytic domain-containing protein</fullName>
    </recommendedName>
</protein>
<dbReference type="Pfam" id="PF00128">
    <property type="entry name" value="Alpha-amylase"/>
    <property type="match status" value="1"/>
</dbReference>
<evidence type="ECO:0000313" key="2">
    <source>
        <dbReference type="EMBL" id="HGE98584.1"/>
    </source>
</evidence>
<dbReference type="GO" id="GO:0005975">
    <property type="term" value="P:carbohydrate metabolic process"/>
    <property type="evidence" value="ECO:0007669"/>
    <property type="project" value="InterPro"/>
</dbReference>
<dbReference type="InterPro" id="IPR017853">
    <property type="entry name" value="GH"/>
</dbReference>
<name>A0A7C3UNS9_UNCW3</name>
<dbReference type="InterPro" id="IPR013783">
    <property type="entry name" value="Ig-like_fold"/>
</dbReference>
<evidence type="ECO:0000259" key="1">
    <source>
        <dbReference type="SMART" id="SM00642"/>
    </source>
</evidence>
<dbReference type="Pfam" id="PF16561">
    <property type="entry name" value="AMPK1_CBM"/>
    <property type="match status" value="1"/>
</dbReference>
<dbReference type="SUPFAM" id="SSF81296">
    <property type="entry name" value="E set domains"/>
    <property type="match status" value="1"/>
</dbReference>
<dbReference type="Gene3D" id="3.20.20.80">
    <property type="entry name" value="Glycosidases"/>
    <property type="match status" value="1"/>
</dbReference>
<feature type="domain" description="Glycosyl hydrolase family 13 catalytic" evidence="1">
    <location>
        <begin position="225"/>
        <end position="615"/>
    </location>
</feature>
<reference evidence="2" key="1">
    <citation type="journal article" date="2020" name="mSystems">
        <title>Genome- and Community-Level Interaction Insights into Carbon Utilization and Element Cycling Functions of Hydrothermarchaeota in Hydrothermal Sediment.</title>
        <authorList>
            <person name="Zhou Z."/>
            <person name="Liu Y."/>
            <person name="Xu W."/>
            <person name="Pan J."/>
            <person name="Luo Z.H."/>
            <person name="Li M."/>
        </authorList>
    </citation>
    <scope>NUCLEOTIDE SEQUENCE [LARGE SCALE GENOMIC DNA]</scope>
    <source>
        <strain evidence="2">SpSt-906</strain>
    </source>
</reference>
<dbReference type="InterPro" id="IPR032640">
    <property type="entry name" value="AMPK1_CBM"/>
</dbReference>
<gene>
    <name evidence="2" type="ORF">ENX07_00715</name>
</gene>
<dbReference type="AlphaFoldDB" id="A0A7C3UNS9"/>
<sequence length="684" mass="81255">MIDISRFVDVDSVQVIKKDGIEVIPIIEGKITFVLNNDYGICRLRIFSNGESSDKDIFFIKKIREKIKFTFKGEGDVYIAGSFTNWNKVKMDKKDNYFEKEFEISEGRHQYKFVVNGKWIEDPENTLKTDDGYGGKNSVIEIKRKREKIIDISKNEYRFLKEPEKVFVLVNDTIIHDFEIKDKILRLKNFDKGFLRIISFYKDHSFGYFSREIPNNEIKGGMMYFAMIDRFYDGNKKNTRKVKDKEVYYLCNFMGGDIEGIIKKLREGYFDSLGITCLWISPVYKQPDIAFKDYLPPNRKFTGYHGYWPLDLWSVDERFGDMEKLKELVKESHKRNIKVFLDLVFNHIHKDSKLFKEKKEWFTPLYLLDGKMNIRLFDEYPFTTWFDEFLPSFDFSNKEVIDYLVDNAIFWFRETDADGARLDALKHIPHDFWIELRKRLRKEFPDKWIYLIGETISSREYISEWISPKEVDGQFDFPLYWILRDVLAGKKEASVLLEEIEKSYEFFDYGLWIPFFGNHDFSRISSYINGDITGDEKKIGFENPPKEVSSKTYKILRLAFALLYTQSGLPVIYYGDEIGLSGAGDPDNRRMMKFDNLNDNERKLLETIKELKEMRSKSEALRYGSFISIYSDKGCIIYLKKYYDEMFIIGINLQEEDKELELTSEYFHNIKIRIPSLNFIIKRI</sequence>
<dbReference type="CDD" id="cd02859">
    <property type="entry name" value="E_set_AMPKbeta_like_N"/>
    <property type="match status" value="1"/>
</dbReference>
<dbReference type="InterPro" id="IPR014756">
    <property type="entry name" value="Ig_E-set"/>
</dbReference>
<dbReference type="PANTHER" id="PTHR10357">
    <property type="entry name" value="ALPHA-AMYLASE FAMILY MEMBER"/>
    <property type="match status" value="1"/>
</dbReference>
<proteinExistence type="predicted"/>
<dbReference type="InterPro" id="IPR006047">
    <property type="entry name" value="GH13_cat_dom"/>
</dbReference>
<dbReference type="SMART" id="SM00642">
    <property type="entry name" value="Aamy"/>
    <property type="match status" value="1"/>
</dbReference>
<dbReference type="Gene3D" id="2.60.40.10">
    <property type="entry name" value="Immunoglobulins"/>
    <property type="match status" value="1"/>
</dbReference>
<accession>A0A7C3UNS9</accession>
<comment type="caution">
    <text evidence="2">The sequence shown here is derived from an EMBL/GenBank/DDBJ whole genome shotgun (WGS) entry which is preliminary data.</text>
</comment>
<dbReference type="EMBL" id="DTMQ01000009">
    <property type="protein sequence ID" value="HGE98584.1"/>
    <property type="molecule type" value="Genomic_DNA"/>
</dbReference>
<organism evidence="2">
    <name type="scientific">candidate division WOR-3 bacterium</name>
    <dbReference type="NCBI Taxonomy" id="2052148"/>
    <lineage>
        <taxon>Bacteria</taxon>
        <taxon>Bacteria division WOR-3</taxon>
    </lineage>
</organism>
<dbReference type="SUPFAM" id="SSF51445">
    <property type="entry name" value="(Trans)glycosidases"/>
    <property type="match status" value="1"/>
</dbReference>